<dbReference type="PANTHER" id="PTHR45766">
    <property type="entry name" value="DNA ANNEALING HELICASE AND ENDONUCLEASE ZRANB3 FAMILY MEMBER"/>
    <property type="match status" value="1"/>
</dbReference>
<dbReference type="Gene3D" id="3.40.50.10810">
    <property type="entry name" value="Tandem AAA-ATPase domain"/>
    <property type="match status" value="1"/>
</dbReference>
<dbReference type="AlphaFoldDB" id="A0A7R9UEN2"/>
<reference evidence="4" key="1">
    <citation type="submission" date="2021-01" db="EMBL/GenBank/DDBJ databases">
        <authorList>
            <person name="Corre E."/>
            <person name="Pelletier E."/>
            <person name="Niang G."/>
            <person name="Scheremetjew M."/>
            <person name="Finn R."/>
            <person name="Kale V."/>
            <person name="Holt S."/>
            <person name="Cochrane G."/>
            <person name="Meng A."/>
            <person name="Brown T."/>
            <person name="Cohen L."/>
        </authorList>
    </citation>
    <scope>NUCLEOTIDE SEQUENCE</scope>
    <source>
        <strain evidence="4">CCMP2078</strain>
    </source>
</reference>
<feature type="domain" description="Helicase C-terminal" evidence="3">
    <location>
        <begin position="205"/>
        <end position="349"/>
    </location>
</feature>
<dbReference type="CDD" id="cd18793">
    <property type="entry name" value="SF2_C_SNF"/>
    <property type="match status" value="1"/>
</dbReference>
<sequence>MDANRTRAALPLMTQASRLLLLTGTPALSRPAELWPQLHAVAHDTLFPRTAQMEFMKRYCNAHQGHFGWDTSGSSNEEELSILLHDTIMVRRLKADVLAENLPAKHRVFTTVEAASDIRAEMDEHSEKMKELEIALQSGAKSYEGLGSGGTGEMLKLKSERDTLMMKLWTLAGRAKIPAVGRRIAQLLELGEGEMLPGTKTEYHGIPEAVSKIVVFAHHMEVIEELETELMQADVGYVRIDGKVPAAKRTALVDRFQEDDDVHVALLGITACNTGISFTSAFYAIFAELLWTPGDMRQAEDRIHRLGQKSRKVYYELFTCKSSMDDRMMEMLRKKDYMLATTIRIADMKSPGQNAGSTKGTKLTSIGFREDTRRKDVHLPPDQRSLTGYFTSTKQEKQTLKRSASESTAPEGGHAVIDMVDVIDSDEDSDDDESITLRRLKKKKKTKRARDSESDESPLKALPKSPRRRLKPASSGSIGDVPKELDSEDDEIEIPLPPAARGLSPSPEDLGETSTKRLADGKESDRSHREKKSKRCHPLQPLSRMEGSGRDLPVGKAALERYAWEENASGFQEKDVQGSSRLSRGRGGEHRGSKAWGQNQVGDAGVQPSGSPDQRHARWEDAGSSSARDSKRNQTARAKHESGSDASENWDLEMGSHVAPASLAPPSGKTAAIARGTAAVKAEASLSSRPPKSEAVVEPGLEPGMLEKIAQNRRRALERLQERRARMRASRALPLA</sequence>
<feature type="compositionally biased region" description="Basic and acidic residues" evidence="2">
    <location>
        <begin position="628"/>
        <end position="643"/>
    </location>
</feature>
<evidence type="ECO:0000256" key="2">
    <source>
        <dbReference type="SAM" id="MobiDB-lite"/>
    </source>
</evidence>
<evidence type="ECO:0000256" key="1">
    <source>
        <dbReference type="ARBA" id="ARBA00022801"/>
    </source>
</evidence>
<organism evidence="4">
    <name type="scientific">Pinguiococcus pyrenoidosus</name>
    <dbReference type="NCBI Taxonomy" id="172671"/>
    <lineage>
        <taxon>Eukaryota</taxon>
        <taxon>Sar</taxon>
        <taxon>Stramenopiles</taxon>
        <taxon>Ochrophyta</taxon>
        <taxon>Pinguiophyceae</taxon>
        <taxon>Pinguiochrysidales</taxon>
        <taxon>Pinguiochrysidaceae</taxon>
        <taxon>Pinguiococcus</taxon>
    </lineage>
</organism>
<dbReference type="InterPro" id="IPR001650">
    <property type="entry name" value="Helicase_C-like"/>
</dbReference>
<feature type="compositionally biased region" description="Polar residues" evidence="2">
    <location>
        <begin position="384"/>
        <end position="393"/>
    </location>
</feature>
<dbReference type="GO" id="GO:0031297">
    <property type="term" value="P:replication fork processing"/>
    <property type="evidence" value="ECO:0007669"/>
    <property type="project" value="TreeGrafter"/>
</dbReference>
<proteinExistence type="predicted"/>
<feature type="compositionally biased region" description="Polar residues" evidence="2">
    <location>
        <begin position="351"/>
        <end position="364"/>
    </location>
</feature>
<dbReference type="GO" id="GO:0006281">
    <property type="term" value="P:DNA repair"/>
    <property type="evidence" value="ECO:0007669"/>
    <property type="project" value="TreeGrafter"/>
</dbReference>
<dbReference type="GO" id="GO:0043596">
    <property type="term" value="C:nuclear replication fork"/>
    <property type="evidence" value="ECO:0007669"/>
    <property type="project" value="TreeGrafter"/>
</dbReference>
<dbReference type="InterPro" id="IPR049730">
    <property type="entry name" value="SNF2/RAD54-like_C"/>
</dbReference>
<evidence type="ECO:0000259" key="3">
    <source>
        <dbReference type="PROSITE" id="PS51194"/>
    </source>
</evidence>
<feature type="region of interest" description="Disordered" evidence="2">
    <location>
        <begin position="350"/>
        <end position="552"/>
    </location>
</feature>
<feature type="region of interest" description="Disordered" evidence="2">
    <location>
        <begin position="565"/>
        <end position="670"/>
    </location>
</feature>
<feature type="compositionally biased region" description="Basic and acidic residues" evidence="2">
    <location>
        <begin position="368"/>
        <end position="381"/>
    </location>
</feature>
<accession>A0A7R9UEN2</accession>
<feature type="compositionally biased region" description="Basic residues" evidence="2">
    <location>
        <begin position="438"/>
        <end position="448"/>
    </location>
</feature>
<feature type="compositionally biased region" description="Basic and acidic residues" evidence="2">
    <location>
        <begin position="514"/>
        <end position="528"/>
    </location>
</feature>
<evidence type="ECO:0000313" key="4">
    <source>
        <dbReference type="EMBL" id="CAD8262489.1"/>
    </source>
</evidence>
<feature type="compositionally biased region" description="Acidic residues" evidence="2">
    <location>
        <begin position="421"/>
        <end position="434"/>
    </location>
</feature>
<dbReference type="SMART" id="SM00490">
    <property type="entry name" value="HELICc"/>
    <property type="match status" value="1"/>
</dbReference>
<gene>
    <name evidence="4" type="ORF">PPYR1160_LOCUS11991</name>
</gene>
<dbReference type="InterPro" id="IPR027417">
    <property type="entry name" value="P-loop_NTPase"/>
</dbReference>
<name>A0A7R9UEN2_9STRA</name>
<dbReference type="PROSITE" id="PS51194">
    <property type="entry name" value="HELICASE_CTER"/>
    <property type="match status" value="1"/>
</dbReference>
<dbReference type="Pfam" id="PF00271">
    <property type="entry name" value="Helicase_C"/>
    <property type="match status" value="1"/>
</dbReference>
<dbReference type="GO" id="GO:0016787">
    <property type="term" value="F:hydrolase activity"/>
    <property type="evidence" value="ECO:0007669"/>
    <property type="project" value="UniProtKB-KW"/>
</dbReference>
<protein>
    <recommendedName>
        <fullName evidence="3">Helicase C-terminal domain-containing protein</fullName>
    </recommendedName>
</protein>
<keyword evidence="1" id="KW-0378">Hydrolase</keyword>
<dbReference type="InterPro" id="IPR038718">
    <property type="entry name" value="SNF2-like_sf"/>
</dbReference>
<dbReference type="PANTHER" id="PTHR45766:SF6">
    <property type="entry name" value="SWI_SNF-RELATED MATRIX-ASSOCIATED ACTIN-DEPENDENT REGULATOR OF CHROMATIN SUBFAMILY A-LIKE PROTEIN 1"/>
    <property type="match status" value="1"/>
</dbReference>
<dbReference type="EMBL" id="HBEA01015706">
    <property type="protein sequence ID" value="CAD8262489.1"/>
    <property type="molecule type" value="Transcribed_RNA"/>
</dbReference>
<dbReference type="SUPFAM" id="SSF52540">
    <property type="entry name" value="P-loop containing nucleoside triphosphate hydrolases"/>
    <property type="match status" value="1"/>
</dbReference>
<dbReference type="Gene3D" id="3.40.50.300">
    <property type="entry name" value="P-loop containing nucleotide triphosphate hydrolases"/>
    <property type="match status" value="1"/>
</dbReference>